<dbReference type="RefSeq" id="WP_206569148.1">
    <property type="nucleotide sequence ID" value="NZ_JAFKCW010000002.1"/>
</dbReference>
<keyword evidence="1" id="KW-0732">Signal</keyword>
<protein>
    <submittedName>
        <fullName evidence="2">Lipocalin family protein</fullName>
    </submittedName>
</protein>
<gene>
    <name evidence="2" type="ORF">J0A67_09890</name>
</gene>
<dbReference type="PROSITE" id="PS51257">
    <property type="entry name" value="PROKAR_LIPOPROTEIN"/>
    <property type="match status" value="1"/>
</dbReference>
<feature type="signal peptide" evidence="1">
    <location>
        <begin position="1"/>
        <end position="25"/>
    </location>
</feature>
<reference evidence="2 3" key="1">
    <citation type="submission" date="2021-03" db="EMBL/GenBank/DDBJ databases">
        <title>novel species isolated from a fishpond in China.</title>
        <authorList>
            <person name="Lu H."/>
            <person name="Cai Z."/>
        </authorList>
    </citation>
    <scope>NUCLEOTIDE SEQUENCE [LARGE SCALE GENOMIC DNA]</scope>
    <source>
        <strain evidence="2 3">JCM 31546</strain>
    </source>
</reference>
<evidence type="ECO:0000313" key="3">
    <source>
        <dbReference type="Proteomes" id="UP000664698"/>
    </source>
</evidence>
<evidence type="ECO:0000313" key="2">
    <source>
        <dbReference type="EMBL" id="MBN7801173.1"/>
    </source>
</evidence>
<name>A0ABS3BPT9_9BACT</name>
<proteinExistence type="predicted"/>
<sequence length="125" mass="14368">MNKQQKKPRVLPTIALILVFAVSCAADPEKVILNKWEMVSINQKENPSKEPVFWDFRNDGVVEMNAGPGKVIFANYAFEDSVRYISMSPINGGFPSRFKIEKLTSDEMILVVKEMFSRDTIYFER</sequence>
<dbReference type="Proteomes" id="UP000664698">
    <property type="component" value="Unassembled WGS sequence"/>
</dbReference>
<accession>A0ABS3BPT9</accession>
<organism evidence="2 3">
    <name type="scientific">Algoriphagus aestuariicola</name>
    <dbReference type="NCBI Taxonomy" id="1852016"/>
    <lineage>
        <taxon>Bacteria</taxon>
        <taxon>Pseudomonadati</taxon>
        <taxon>Bacteroidota</taxon>
        <taxon>Cytophagia</taxon>
        <taxon>Cytophagales</taxon>
        <taxon>Cyclobacteriaceae</taxon>
        <taxon>Algoriphagus</taxon>
    </lineage>
</organism>
<dbReference type="EMBL" id="JAFKCW010000002">
    <property type="protein sequence ID" value="MBN7801173.1"/>
    <property type="molecule type" value="Genomic_DNA"/>
</dbReference>
<comment type="caution">
    <text evidence="2">The sequence shown here is derived from an EMBL/GenBank/DDBJ whole genome shotgun (WGS) entry which is preliminary data.</text>
</comment>
<evidence type="ECO:0000256" key="1">
    <source>
        <dbReference type="SAM" id="SignalP"/>
    </source>
</evidence>
<feature type="chain" id="PRO_5045677472" evidence="1">
    <location>
        <begin position="26"/>
        <end position="125"/>
    </location>
</feature>
<keyword evidence="3" id="KW-1185">Reference proteome</keyword>